<evidence type="ECO:0000313" key="2">
    <source>
        <dbReference type="EMBL" id="KJY39341.1"/>
    </source>
</evidence>
<dbReference type="AlphaFoldDB" id="A0A0F4K2D3"/>
<dbReference type="Pfam" id="PF00109">
    <property type="entry name" value="ketoacyl-synt"/>
    <property type="match status" value="1"/>
</dbReference>
<dbReference type="GO" id="GO:0016747">
    <property type="term" value="F:acyltransferase activity, transferring groups other than amino-acyl groups"/>
    <property type="evidence" value="ECO:0007669"/>
    <property type="project" value="UniProtKB-ARBA"/>
</dbReference>
<dbReference type="Gene3D" id="3.40.47.10">
    <property type="match status" value="1"/>
</dbReference>
<evidence type="ECO:0000313" key="3">
    <source>
        <dbReference type="Proteomes" id="UP000033551"/>
    </source>
</evidence>
<dbReference type="InterPro" id="IPR014030">
    <property type="entry name" value="Ketoacyl_synth_N"/>
</dbReference>
<protein>
    <recommendedName>
        <fullName evidence="1">Beta-ketoacyl synthase-like N-terminal domain-containing protein</fullName>
    </recommendedName>
</protein>
<dbReference type="PATRIC" id="fig|68223.7.peg.5784"/>
<dbReference type="SUPFAM" id="SSF53901">
    <property type="entry name" value="Thiolase-like"/>
    <property type="match status" value="1"/>
</dbReference>
<feature type="domain" description="Beta-ketoacyl synthase-like N-terminal" evidence="1">
    <location>
        <begin position="18"/>
        <end position="149"/>
    </location>
</feature>
<keyword evidence="3" id="KW-1185">Reference proteome</keyword>
<evidence type="ECO:0000259" key="1">
    <source>
        <dbReference type="Pfam" id="PF00109"/>
    </source>
</evidence>
<sequence>MPPAGLAPGAAWFDHRSQLGPRGYKYLPEACQYLLAAARAAVAGSDGLLERCPEERRGAVVGTNSAVAELHSVIDRTTRTEGADFVSPMTAPFFSVNLVGARLSTEHLLKGFNLTVTSPRVAGVEALHLAAHEVAGGRADAVLAGATEAPDPYAADALPETGAALLVLRPRASAAPGTTLLRSCLLFLPPRALTTAAGRERAQRTVVSALDAVTAGLAGADGTDVRLVTDGSPVARVVSDAVRGRRGPDVPPGADVPRAGSLEAVALLADGVSSGRGRARLVVTAAREGNVAIAMTTTEPLPGPPRQTG</sequence>
<comment type="caution">
    <text evidence="2">The sequence shown here is derived from an EMBL/GenBank/DDBJ whole genome shotgun (WGS) entry which is preliminary data.</text>
</comment>
<proteinExistence type="predicted"/>
<organism evidence="2 3">
    <name type="scientific">Streptomyces katrae</name>
    <dbReference type="NCBI Taxonomy" id="68223"/>
    <lineage>
        <taxon>Bacteria</taxon>
        <taxon>Bacillati</taxon>
        <taxon>Actinomycetota</taxon>
        <taxon>Actinomycetes</taxon>
        <taxon>Kitasatosporales</taxon>
        <taxon>Streptomycetaceae</taxon>
        <taxon>Streptomyces</taxon>
    </lineage>
</organism>
<dbReference type="EMBL" id="JZWV01000024">
    <property type="protein sequence ID" value="KJY39341.1"/>
    <property type="molecule type" value="Genomic_DNA"/>
</dbReference>
<gene>
    <name evidence="2" type="ORF">VR44_01900</name>
</gene>
<reference evidence="2 3" key="1">
    <citation type="submission" date="2015-02" db="EMBL/GenBank/DDBJ databases">
        <authorList>
            <person name="Ju K.-S."/>
            <person name="Doroghazi J.R."/>
            <person name="Metcalf W."/>
        </authorList>
    </citation>
    <scope>NUCLEOTIDE SEQUENCE [LARGE SCALE GENOMIC DNA]</scope>
    <source>
        <strain evidence="2 3">NRRL ISP-5550</strain>
    </source>
</reference>
<dbReference type="InterPro" id="IPR016039">
    <property type="entry name" value="Thiolase-like"/>
</dbReference>
<accession>A0A0F4K2D3</accession>
<name>A0A0F4K2D3_9ACTN</name>
<dbReference type="Proteomes" id="UP000033551">
    <property type="component" value="Unassembled WGS sequence"/>
</dbReference>